<protein>
    <submittedName>
        <fullName evidence="1">SFRICE_018669</fullName>
    </submittedName>
</protein>
<dbReference type="AlphaFoldDB" id="A0A2H1VQC8"/>
<reference evidence="1" key="1">
    <citation type="submission" date="2016-07" db="EMBL/GenBank/DDBJ databases">
        <authorList>
            <person name="Bretaudeau A."/>
        </authorList>
    </citation>
    <scope>NUCLEOTIDE SEQUENCE</scope>
    <source>
        <strain evidence="1">Rice</strain>
        <tissue evidence="1">Whole body</tissue>
    </source>
</reference>
<dbReference type="EMBL" id="ODYU01003807">
    <property type="protein sequence ID" value="SOQ43029.1"/>
    <property type="molecule type" value="Genomic_DNA"/>
</dbReference>
<gene>
    <name evidence="1" type="ORF">SFRICE_018669</name>
</gene>
<sequence length="125" mass="14010">MYEGRGSLNSGRVHIITSLAYKWTVLAKGRFSHREGLSINHHAGSMRDGDFKVITDLTMFNTEEYQAQESTLILRDKEGVIEPQSAVALAADAKDLITKISMFLLPKLKNTEIPGSVSLRQQKYK</sequence>
<evidence type="ECO:0000313" key="1">
    <source>
        <dbReference type="EMBL" id="SOQ43029.1"/>
    </source>
</evidence>
<organism evidence="1">
    <name type="scientific">Spodoptera frugiperda</name>
    <name type="common">Fall armyworm</name>
    <dbReference type="NCBI Taxonomy" id="7108"/>
    <lineage>
        <taxon>Eukaryota</taxon>
        <taxon>Metazoa</taxon>
        <taxon>Ecdysozoa</taxon>
        <taxon>Arthropoda</taxon>
        <taxon>Hexapoda</taxon>
        <taxon>Insecta</taxon>
        <taxon>Pterygota</taxon>
        <taxon>Neoptera</taxon>
        <taxon>Endopterygota</taxon>
        <taxon>Lepidoptera</taxon>
        <taxon>Glossata</taxon>
        <taxon>Ditrysia</taxon>
        <taxon>Noctuoidea</taxon>
        <taxon>Noctuidae</taxon>
        <taxon>Amphipyrinae</taxon>
        <taxon>Spodoptera</taxon>
    </lineage>
</organism>
<proteinExistence type="predicted"/>
<accession>A0A2H1VQC8</accession>
<name>A0A2H1VQC8_SPOFR</name>